<dbReference type="InterPro" id="IPR051470">
    <property type="entry name" value="Thiol:disulfide_interchange"/>
</dbReference>
<gene>
    <name evidence="3" type="ORF">C9I94_07260</name>
</gene>
<sequence>MKNQNQTRTKITLIFTFILTVTFSPLTFAKTQQEKIEDINAMLQANPEIIDVLYDNLNAYFSQEEQFKQVLRDNHDYIYNNPDLPSFGASDPKLTIVVLTDFSCPWCKKLDPVVERIVKENPNDIKVIHILVPLKEMSSSANSTTFALNVWKNARDKFDAVNKMLISKPGLHDARSIMTVAKANGVEQYVAENAESTEMAKKNYQLFNDLGVRGTPAMLIDDQLLPGYLPYEQLAPMVEKMIAEKSK</sequence>
<keyword evidence="4" id="KW-1185">Reference proteome</keyword>
<dbReference type="AlphaFoldDB" id="A0A0J8Y2K4"/>
<dbReference type="PANTHER" id="PTHR35272:SF3">
    <property type="entry name" value="THIOL:DISULFIDE INTERCHANGE PROTEIN DSBC"/>
    <property type="match status" value="1"/>
</dbReference>
<feature type="signal peptide" evidence="1">
    <location>
        <begin position="1"/>
        <end position="29"/>
    </location>
</feature>
<feature type="domain" description="DSBA-like thioredoxin" evidence="2">
    <location>
        <begin position="95"/>
        <end position="235"/>
    </location>
</feature>
<dbReference type="Proteomes" id="UP000240481">
    <property type="component" value="Unassembled WGS sequence"/>
</dbReference>
<proteinExistence type="predicted"/>
<dbReference type="CDD" id="cd03023">
    <property type="entry name" value="DsbA_Com1_like"/>
    <property type="match status" value="1"/>
</dbReference>
<reference evidence="3 4" key="1">
    <citation type="submission" date="2018-01" db="EMBL/GenBank/DDBJ databases">
        <title>Whole genome sequencing of Histamine producing bacteria.</title>
        <authorList>
            <person name="Butler K."/>
        </authorList>
    </citation>
    <scope>NUCLEOTIDE SEQUENCE [LARGE SCALE GENOMIC DNA]</scope>
    <source>
        <strain evidence="3 4">DSM 24669</strain>
    </source>
</reference>
<keyword evidence="1" id="KW-0732">Signal</keyword>
<evidence type="ECO:0000313" key="3">
    <source>
        <dbReference type="EMBL" id="PSW25442.1"/>
    </source>
</evidence>
<name>A0A0J8Y2K4_9GAMM</name>
<organism evidence="3 4">
    <name type="scientific">Photobacterium swingsii</name>
    <dbReference type="NCBI Taxonomy" id="680026"/>
    <lineage>
        <taxon>Bacteria</taxon>
        <taxon>Pseudomonadati</taxon>
        <taxon>Pseudomonadota</taxon>
        <taxon>Gammaproteobacteria</taxon>
        <taxon>Vibrionales</taxon>
        <taxon>Vibrionaceae</taxon>
        <taxon>Photobacterium</taxon>
    </lineage>
</organism>
<dbReference type="SUPFAM" id="SSF52833">
    <property type="entry name" value="Thioredoxin-like"/>
    <property type="match status" value="1"/>
</dbReference>
<evidence type="ECO:0000259" key="2">
    <source>
        <dbReference type="Pfam" id="PF01323"/>
    </source>
</evidence>
<dbReference type="RefSeq" id="WP_048897488.1">
    <property type="nucleotide sequence ID" value="NZ_AP024853.1"/>
</dbReference>
<comment type="caution">
    <text evidence="3">The sequence shown here is derived from an EMBL/GenBank/DDBJ whole genome shotgun (WGS) entry which is preliminary data.</text>
</comment>
<accession>A0A0J8Y2K4</accession>
<evidence type="ECO:0000256" key="1">
    <source>
        <dbReference type="SAM" id="SignalP"/>
    </source>
</evidence>
<dbReference type="EMBL" id="PYLZ01000003">
    <property type="protein sequence ID" value="PSW25442.1"/>
    <property type="molecule type" value="Genomic_DNA"/>
</dbReference>
<dbReference type="STRING" id="680026.AB733_03345"/>
<dbReference type="Gene3D" id="3.40.30.10">
    <property type="entry name" value="Glutaredoxin"/>
    <property type="match status" value="1"/>
</dbReference>
<evidence type="ECO:0000313" key="4">
    <source>
        <dbReference type="Proteomes" id="UP000240481"/>
    </source>
</evidence>
<dbReference type="GO" id="GO:0016491">
    <property type="term" value="F:oxidoreductase activity"/>
    <property type="evidence" value="ECO:0007669"/>
    <property type="project" value="InterPro"/>
</dbReference>
<feature type="chain" id="PRO_5030009291" evidence="1">
    <location>
        <begin position="30"/>
        <end position="247"/>
    </location>
</feature>
<dbReference type="Pfam" id="PF01323">
    <property type="entry name" value="DSBA"/>
    <property type="match status" value="1"/>
</dbReference>
<dbReference type="InterPro" id="IPR001853">
    <property type="entry name" value="DSBA-like_thioredoxin_dom"/>
</dbReference>
<dbReference type="PANTHER" id="PTHR35272">
    <property type="entry name" value="THIOL:DISULFIDE INTERCHANGE PROTEIN DSBC-RELATED"/>
    <property type="match status" value="1"/>
</dbReference>
<dbReference type="InterPro" id="IPR036249">
    <property type="entry name" value="Thioredoxin-like_sf"/>
</dbReference>
<dbReference type="OrthoDB" id="9780340at2"/>
<protein>
    <submittedName>
        <fullName evidence="3">DsbA family protein</fullName>
    </submittedName>
</protein>